<accession>A0A0P0R807</accession>
<organism evidence="1 2">
    <name type="scientific">Paraburkholderia caribensis MBA4</name>
    <dbReference type="NCBI Taxonomy" id="1323664"/>
    <lineage>
        <taxon>Bacteria</taxon>
        <taxon>Pseudomonadati</taxon>
        <taxon>Pseudomonadota</taxon>
        <taxon>Betaproteobacteria</taxon>
        <taxon>Burkholderiales</taxon>
        <taxon>Burkholderiaceae</taxon>
        <taxon>Paraburkholderia</taxon>
    </lineage>
</organism>
<sequence length="70" mass="7597">MRAVSNARESNRRLNLRVRCEYLFASVNFESCPIFVRTTACAVRAGGAIAKSTGAANVFSCLCFAYLAAE</sequence>
<name>A0A0P0R807_9BURK</name>
<dbReference type="KEGG" id="bcai:K788_0007794"/>
<dbReference type="EMBL" id="CP012746">
    <property type="protein sequence ID" value="ALL64308.1"/>
    <property type="molecule type" value="Genomic_DNA"/>
</dbReference>
<evidence type="ECO:0000313" key="2">
    <source>
        <dbReference type="Proteomes" id="UP000019146"/>
    </source>
</evidence>
<gene>
    <name evidence="1" type="ORF">K788_0007794</name>
</gene>
<proteinExistence type="predicted"/>
<dbReference type="AlphaFoldDB" id="A0A0P0R807"/>
<dbReference type="Proteomes" id="UP000019146">
    <property type="component" value="Chromosome 1"/>
</dbReference>
<evidence type="ECO:0000313" key="1">
    <source>
        <dbReference type="EMBL" id="ALL64308.1"/>
    </source>
</evidence>
<protein>
    <submittedName>
        <fullName evidence="1">Uncharacterized protein</fullName>
    </submittedName>
</protein>
<reference evidence="1 2" key="1">
    <citation type="journal article" date="2014" name="Genome Announc.">
        <title>Draft Genome Sequence of the Haloacid-Degrading Burkholderia caribensis Strain MBA4.</title>
        <authorList>
            <person name="Pan Y."/>
            <person name="Kong K.F."/>
            <person name="Tsang J.S."/>
        </authorList>
    </citation>
    <scope>NUCLEOTIDE SEQUENCE [LARGE SCALE GENOMIC DNA]</scope>
    <source>
        <strain evidence="1 2">MBA4</strain>
    </source>
</reference>